<dbReference type="AlphaFoldDB" id="A0A0A9F5Q0"/>
<protein>
    <submittedName>
        <fullName evidence="1">Uncharacterized protein</fullName>
    </submittedName>
</protein>
<evidence type="ECO:0000313" key="1">
    <source>
        <dbReference type="EMBL" id="JAE05481.1"/>
    </source>
</evidence>
<proteinExistence type="predicted"/>
<reference evidence="1" key="1">
    <citation type="submission" date="2014-09" db="EMBL/GenBank/DDBJ databases">
        <authorList>
            <person name="Magalhaes I.L.F."/>
            <person name="Oliveira U."/>
            <person name="Santos F.R."/>
            <person name="Vidigal T.H.D.A."/>
            <person name="Brescovit A.D."/>
            <person name="Santos A.J."/>
        </authorList>
    </citation>
    <scope>NUCLEOTIDE SEQUENCE</scope>
    <source>
        <tissue evidence="1">Shoot tissue taken approximately 20 cm above the soil surface</tissue>
    </source>
</reference>
<name>A0A0A9F5Q0_ARUDO</name>
<organism evidence="1">
    <name type="scientific">Arundo donax</name>
    <name type="common">Giant reed</name>
    <name type="synonym">Donax arundinaceus</name>
    <dbReference type="NCBI Taxonomy" id="35708"/>
    <lineage>
        <taxon>Eukaryota</taxon>
        <taxon>Viridiplantae</taxon>
        <taxon>Streptophyta</taxon>
        <taxon>Embryophyta</taxon>
        <taxon>Tracheophyta</taxon>
        <taxon>Spermatophyta</taxon>
        <taxon>Magnoliopsida</taxon>
        <taxon>Liliopsida</taxon>
        <taxon>Poales</taxon>
        <taxon>Poaceae</taxon>
        <taxon>PACMAD clade</taxon>
        <taxon>Arundinoideae</taxon>
        <taxon>Arundineae</taxon>
        <taxon>Arundo</taxon>
    </lineage>
</organism>
<reference evidence="1" key="2">
    <citation type="journal article" date="2015" name="Data Brief">
        <title>Shoot transcriptome of the giant reed, Arundo donax.</title>
        <authorList>
            <person name="Barrero R.A."/>
            <person name="Guerrero F.D."/>
            <person name="Moolhuijzen P."/>
            <person name="Goolsby J.A."/>
            <person name="Tidwell J."/>
            <person name="Bellgard S.E."/>
            <person name="Bellgard M.I."/>
        </authorList>
    </citation>
    <scope>NUCLEOTIDE SEQUENCE</scope>
    <source>
        <tissue evidence="1">Shoot tissue taken approximately 20 cm above the soil surface</tissue>
    </source>
</reference>
<accession>A0A0A9F5Q0</accession>
<dbReference type="EMBL" id="GBRH01192415">
    <property type="protein sequence ID" value="JAE05481.1"/>
    <property type="molecule type" value="Transcribed_RNA"/>
</dbReference>
<sequence length="39" mass="4524">MPSRHSLARSSSTRQLELNMGKALKHSGWMDHSRSMWII</sequence>